<evidence type="ECO:0000313" key="1">
    <source>
        <dbReference type="EMBL" id="MZS90100.1"/>
    </source>
</evidence>
<sequence length="180" mass="20799">MASVVIRKIPEIVLIDKSELGTMEIFTLNMLYKTDISEFVICPHQRETIYLNKSFEQVNKLIPLINKFMEQKYCGSKADKLYEEFKDIAGEQAAGICNAIWQDWRKERIKADAKEKAEEALSKARKRHIRQCVKKRGNVIQAVFDIGFGVYEKNTKADFKKGAENAFVYGYLCALKDMEK</sequence>
<accession>A0A6L8XWL7</accession>
<dbReference type="EMBL" id="WWVF01000029">
    <property type="protein sequence ID" value="MZS90100.1"/>
    <property type="molecule type" value="Genomic_DNA"/>
</dbReference>
<comment type="caution">
    <text evidence="1">The sequence shown here is derived from an EMBL/GenBank/DDBJ whole genome shotgun (WGS) entry which is preliminary data.</text>
</comment>
<dbReference type="Proteomes" id="UP000477156">
    <property type="component" value="Unassembled WGS sequence"/>
</dbReference>
<dbReference type="AlphaFoldDB" id="A0A6L8XWL7"/>
<name>A0A6L8XWL7_9FIRM</name>
<protein>
    <submittedName>
        <fullName evidence="1">Uncharacterized protein</fullName>
    </submittedName>
</protein>
<reference evidence="1 2" key="1">
    <citation type="journal article" date="2019" name="Nat. Med.">
        <title>A library of human gut bacterial isolates paired with longitudinal multiomics data enables mechanistic microbiome research.</title>
        <authorList>
            <person name="Poyet M."/>
            <person name="Groussin M."/>
            <person name="Gibbons S.M."/>
            <person name="Avila-Pacheco J."/>
            <person name="Jiang X."/>
            <person name="Kearney S.M."/>
            <person name="Perrotta A.R."/>
            <person name="Berdy B."/>
            <person name="Zhao S."/>
            <person name="Lieberman T.D."/>
            <person name="Swanson P.K."/>
            <person name="Smith M."/>
            <person name="Roesemann S."/>
            <person name="Alexander J.E."/>
            <person name="Rich S.A."/>
            <person name="Livny J."/>
            <person name="Vlamakis H."/>
            <person name="Clish C."/>
            <person name="Bullock K."/>
            <person name="Deik A."/>
            <person name="Scott J."/>
            <person name="Pierce K.A."/>
            <person name="Xavier R.J."/>
            <person name="Alm E.J."/>
        </authorList>
    </citation>
    <scope>NUCLEOTIDE SEQUENCE [LARGE SCALE GENOMIC DNA]</scope>
    <source>
        <strain evidence="1 2">BIOML-A12</strain>
    </source>
</reference>
<proteinExistence type="predicted"/>
<organism evidence="1 2">
    <name type="scientific">Blautia wexlerae</name>
    <dbReference type="NCBI Taxonomy" id="418240"/>
    <lineage>
        <taxon>Bacteria</taxon>
        <taxon>Bacillati</taxon>
        <taxon>Bacillota</taxon>
        <taxon>Clostridia</taxon>
        <taxon>Lachnospirales</taxon>
        <taxon>Lachnospiraceae</taxon>
        <taxon>Blautia</taxon>
    </lineage>
</organism>
<gene>
    <name evidence="1" type="ORF">GT712_13715</name>
</gene>
<dbReference type="RefSeq" id="WP_161276399.1">
    <property type="nucleotide sequence ID" value="NZ_JBDPBK010000094.1"/>
</dbReference>
<evidence type="ECO:0000313" key="2">
    <source>
        <dbReference type="Proteomes" id="UP000477156"/>
    </source>
</evidence>